<name>A0AC34RKI3_9BILA</name>
<sequence length="259" mass="29666">MKERNIKPITDDVGFIKFVEENQNNVLHPKVDFDVLVNEIVEKEKKLAKGNCQETPLTDYFAKKQHEKTIRSKLAKVKNSPKNEKAKVKNSPKNEKEFGTKKFEGKEKSTKETKTRFHGKSGENEKDIKEESTTTKPKTFEKKRDTRPPRKIKTEEKHKFESSKKSQNKDETTSSAAKVEKEPTKAEEKPAASSNKQKEDKNEKTVEKKEESATKKSFGPQKNKDRPERAIYQPGRGRKFYGGSKGKTTESEASNSTKQ</sequence>
<evidence type="ECO:0000313" key="2">
    <source>
        <dbReference type="WBParaSite" id="JU765_v2.g7649.t2"/>
    </source>
</evidence>
<proteinExistence type="predicted"/>
<protein>
    <submittedName>
        <fullName evidence="2">Uncharacterized protein</fullName>
    </submittedName>
</protein>
<accession>A0AC34RKI3</accession>
<organism evidence="1 2">
    <name type="scientific">Panagrolaimus sp. JU765</name>
    <dbReference type="NCBI Taxonomy" id="591449"/>
    <lineage>
        <taxon>Eukaryota</taxon>
        <taxon>Metazoa</taxon>
        <taxon>Ecdysozoa</taxon>
        <taxon>Nematoda</taxon>
        <taxon>Chromadorea</taxon>
        <taxon>Rhabditida</taxon>
        <taxon>Tylenchina</taxon>
        <taxon>Panagrolaimomorpha</taxon>
        <taxon>Panagrolaimoidea</taxon>
        <taxon>Panagrolaimidae</taxon>
        <taxon>Panagrolaimus</taxon>
    </lineage>
</organism>
<evidence type="ECO:0000313" key="1">
    <source>
        <dbReference type="Proteomes" id="UP000887576"/>
    </source>
</evidence>
<reference evidence="2" key="1">
    <citation type="submission" date="2022-11" db="UniProtKB">
        <authorList>
            <consortium name="WormBaseParasite"/>
        </authorList>
    </citation>
    <scope>IDENTIFICATION</scope>
</reference>
<dbReference type="Proteomes" id="UP000887576">
    <property type="component" value="Unplaced"/>
</dbReference>
<dbReference type="WBParaSite" id="JU765_v2.g7649.t2">
    <property type="protein sequence ID" value="JU765_v2.g7649.t2"/>
    <property type="gene ID" value="JU765_v2.g7649"/>
</dbReference>